<dbReference type="OrthoDB" id="9802901at2"/>
<gene>
    <name evidence="2" type="ORF">DesU5LDRAFT_0307</name>
</gene>
<evidence type="ECO:0000259" key="1">
    <source>
        <dbReference type="Pfam" id="PF14279"/>
    </source>
</evidence>
<evidence type="ECO:0000313" key="2">
    <source>
        <dbReference type="EMBL" id="EIG52022.1"/>
    </source>
</evidence>
<name>I2PWW6_9BACT</name>
<dbReference type="Pfam" id="PF14279">
    <property type="entry name" value="HNH_5"/>
    <property type="match status" value="1"/>
</dbReference>
<dbReference type="InterPro" id="IPR029471">
    <property type="entry name" value="HNH_5"/>
</dbReference>
<dbReference type="EMBL" id="JH600068">
    <property type="protein sequence ID" value="EIG52022.1"/>
    <property type="molecule type" value="Genomic_DNA"/>
</dbReference>
<proteinExistence type="predicted"/>
<organism evidence="2">
    <name type="scientific">Desulfovibrio sp. U5L</name>
    <dbReference type="NCBI Taxonomy" id="596152"/>
    <lineage>
        <taxon>Bacteria</taxon>
        <taxon>Pseudomonadati</taxon>
        <taxon>Thermodesulfobacteriota</taxon>
        <taxon>Desulfovibrionia</taxon>
        <taxon>Desulfovibrionales</taxon>
        <taxon>Desulfovibrionaceae</taxon>
        <taxon>Desulfovibrio</taxon>
    </lineage>
</organism>
<dbReference type="eggNOG" id="ENOG5032TBK">
    <property type="taxonomic scope" value="Bacteria"/>
</dbReference>
<accession>I2PWW6</accession>
<dbReference type="HOGENOM" id="CLU_926624_0_0_7"/>
<dbReference type="AlphaFoldDB" id="I2PWW6"/>
<reference evidence="2" key="1">
    <citation type="submission" date="2011-11" db="EMBL/GenBank/DDBJ databases">
        <title>Improved High-Quality Draft sequence of Desulfovibrio sp. U5L.</title>
        <authorList>
            <consortium name="US DOE Joint Genome Institute"/>
            <person name="Lucas S."/>
            <person name="Han J."/>
            <person name="Lapidus A."/>
            <person name="Cheng J.-F."/>
            <person name="Goodwin L."/>
            <person name="Pitluck S."/>
            <person name="Peters L."/>
            <person name="Ovchinnikova G."/>
            <person name="Held B."/>
            <person name="Detter J.C."/>
            <person name="Han C."/>
            <person name="Tapia R."/>
            <person name="Land M."/>
            <person name="Hauser L."/>
            <person name="Kyrpides N."/>
            <person name="Ivanova N."/>
            <person name="Pagani I."/>
            <person name="Gabster J."/>
            <person name="Walker C."/>
            <person name="Stolyar S."/>
            <person name="Stahl D."/>
            <person name="Arkin A."/>
            <person name="Dehal P."/>
            <person name="Hazen T."/>
            <person name="Woyke T."/>
        </authorList>
    </citation>
    <scope>NUCLEOTIDE SEQUENCE [LARGE SCALE GENOMIC DNA]</scope>
    <source>
        <strain evidence="2">U5L</strain>
    </source>
</reference>
<dbReference type="STRING" id="596152.DesU5LDRAFT_0307"/>
<protein>
    <recommendedName>
        <fullName evidence="1">HNH endonuclease 5 domain-containing protein</fullName>
    </recommendedName>
</protein>
<sequence length="300" mass="34542">MSNSLEKKLKFFERGRRAYQKYSGISTDSYHCPICMKPFSKKNLQDGLLTVEHVPPKSQGGKEICLTCQSCNNMLGSTIDVQVANREEVLKASALLSENESFDGNLEFSFGRIGSGLNAHVVKNTDNLRVYFERQHNNPRTLENLLHCDQIHMSPIKFSTKKRYNQHLANVGYLKSAYLICFSTFGYTYAFDKNLENIRRQITEYSIKYLDGFIVRSRSKLFDANSFFCVSSPIKAFSVCINNTTVILPWPSFFSEDDIYSYLSSAYTAKSKIDFFGLKLEWPRSLSLRWDYEREPQSVI</sequence>
<feature type="domain" description="HNH endonuclease 5" evidence="1">
    <location>
        <begin position="32"/>
        <end position="84"/>
    </location>
</feature>
<dbReference type="Gene3D" id="1.10.30.50">
    <property type="match status" value="1"/>
</dbReference>